<dbReference type="PROSITE" id="PS51860">
    <property type="entry name" value="REM_1"/>
    <property type="match status" value="1"/>
</dbReference>
<dbReference type="SMART" id="SM01041">
    <property type="entry name" value="BRO1"/>
    <property type="match status" value="1"/>
</dbReference>
<proteinExistence type="inferred from homology"/>
<dbReference type="PROSITE" id="PS51180">
    <property type="entry name" value="BRO1"/>
    <property type="match status" value="1"/>
</dbReference>
<dbReference type="PROSITE" id="PS50106">
    <property type="entry name" value="PDZ"/>
    <property type="match status" value="1"/>
</dbReference>
<dbReference type="CTD" id="85415"/>
<dbReference type="Ensembl" id="ENSPMET00000012435.1">
    <property type="protein sequence ID" value="ENSPMEP00000002489.1"/>
    <property type="gene ID" value="ENSPMEG00000003542.1"/>
</dbReference>
<dbReference type="InterPro" id="IPR038499">
    <property type="entry name" value="BRO1_sf"/>
</dbReference>
<protein>
    <recommendedName>
        <fullName evidence="9">Rhophilin, Rho GTPase binding protein 2</fullName>
    </recommendedName>
</protein>
<organism evidence="7 8">
    <name type="scientific">Poecilia mexicana</name>
    <dbReference type="NCBI Taxonomy" id="48701"/>
    <lineage>
        <taxon>Eukaryota</taxon>
        <taxon>Metazoa</taxon>
        <taxon>Chordata</taxon>
        <taxon>Craniata</taxon>
        <taxon>Vertebrata</taxon>
        <taxon>Euteleostomi</taxon>
        <taxon>Actinopterygii</taxon>
        <taxon>Neopterygii</taxon>
        <taxon>Teleostei</taxon>
        <taxon>Neoteleostei</taxon>
        <taxon>Acanthomorphata</taxon>
        <taxon>Ovalentaria</taxon>
        <taxon>Atherinomorphae</taxon>
        <taxon>Cyprinodontiformes</taxon>
        <taxon>Poeciliidae</taxon>
        <taxon>Poeciliinae</taxon>
        <taxon>Poecilia</taxon>
    </lineage>
</organism>
<dbReference type="SUPFAM" id="SSF50156">
    <property type="entry name" value="PDZ domain-like"/>
    <property type="match status" value="1"/>
</dbReference>
<dbReference type="PANTHER" id="PTHR23031">
    <property type="entry name" value="RHOPHILIN"/>
    <property type="match status" value="1"/>
</dbReference>
<dbReference type="PANTHER" id="PTHR23031:SF5">
    <property type="entry name" value="RHOPHILIN-2-RELATED"/>
    <property type="match status" value="1"/>
</dbReference>
<evidence type="ECO:0000313" key="8">
    <source>
        <dbReference type="Proteomes" id="UP000261480"/>
    </source>
</evidence>
<dbReference type="RefSeq" id="XP_014839220.1">
    <property type="nucleotide sequence ID" value="XM_014983734.1"/>
</dbReference>
<dbReference type="InterPro" id="IPR011072">
    <property type="entry name" value="HR1_rho-bd"/>
</dbReference>
<dbReference type="CDD" id="cd06712">
    <property type="entry name" value="PDZ_rhophilin-like"/>
    <property type="match status" value="1"/>
</dbReference>
<dbReference type="AlphaFoldDB" id="A0A3B3WIP1"/>
<dbReference type="GO" id="GO:0051497">
    <property type="term" value="P:negative regulation of stress fiber assembly"/>
    <property type="evidence" value="ECO:0007669"/>
    <property type="project" value="TreeGrafter"/>
</dbReference>
<feature type="domain" description="REM-1" evidence="6">
    <location>
        <begin position="25"/>
        <end position="99"/>
    </location>
</feature>
<dbReference type="Proteomes" id="UP000261480">
    <property type="component" value="Unplaced"/>
</dbReference>
<evidence type="ECO:0008006" key="9">
    <source>
        <dbReference type="Google" id="ProtNLM"/>
    </source>
</evidence>
<dbReference type="SMART" id="SM00228">
    <property type="entry name" value="PDZ"/>
    <property type="match status" value="1"/>
</dbReference>
<evidence type="ECO:0000259" key="5">
    <source>
        <dbReference type="PROSITE" id="PS51180"/>
    </source>
</evidence>
<keyword evidence="8" id="KW-1185">Reference proteome</keyword>
<reference evidence="7" key="1">
    <citation type="submission" date="2025-08" db="UniProtKB">
        <authorList>
            <consortium name="Ensembl"/>
        </authorList>
    </citation>
    <scope>IDENTIFICATION</scope>
</reference>
<reference evidence="7" key="2">
    <citation type="submission" date="2025-09" db="UniProtKB">
        <authorList>
            <consortium name="Ensembl"/>
        </authorList>
    </citation>
    <scope>IDENTIFICATION</scope>
</reference>
<dbReference type="Pfam" id="PF03097">
    <property type="entry name" value="BRO1"/>
    <property type="match status" value="1"/>
</dbReference>
<keyword evidence="2" id="KW-0175">Coiled coil</keyword>
<dbReference type="Pfam" id="PF02185">
    <property type="entry name" value="HR1"/>
    <property type="match status" value="1"/>
</dbReference>
<name>A0A3B3WIP1_9TELE</name>
<feature type="region of interest" description="Disordered" evidence="3">
    <location>
        <begin position="1"/>
        <end position="35"/>
    </location>
</feature>
<feature type="compositionally biased region" description="Polar residues" evidence="3">
    <location>
        <begin position="26"/>
        <end position="35"/>
    </location>
</feature>
<feature type="domain" description="PDZ" evidence="4">
    <location>
        <begin position="515"/>
        <end position="583"/>
    </location>
</feature>
<dbReference type="InterPro" id="IPR001478">
    <property type="entry name" value="PDZ"/>
</dbReference>
<accession>A0A3B3WIP1</accession>
<dbReference type="InterPro" id="IPR004328">
    <property type="entry name" value="BRO1_dom"/>
</dbReference>
<dbReference type="Gene3D" id="1.25.40.280">
    <property type="entry name" value="alix/aip1 like domains"/>
    <property type="match status" value="1"/>
</dbReference>
<dbReference type="InterPro" id="IPR036034">
    <property type="entry name" value="PDZ_sf"/>
</dbReference>
<dbReference type="OrthoDB" id="64867at2759"/>
<evidence type="ECO:0000256" key="1">
    <source>
        <dbReference type="ARBA" id="ARBA00010369"/>
    </source>
</evidence>
<dbReference type="InterPro" id="IPR036274">
    <property type="entry name" value="HR1_rpt_sf"/>
</dbReference>
<dbReference type="STRING" id="48701.ENSPMEP00000002489"/>
<evidence type="ECO:0000256" key="2">
    <source>
        <dbReference type="PROSITE-ProRule" id="PRU01207"/>
    </source>
</evidence>
<dbReference type="Gene3D" id="2.30.42.10">
    <property type="match status" value="1"/>
</dbReference>
<dbReference type="KEGG" id="pmei:106915838"/>
<comment type="similarity">
    <text evidence="1">Belongs to the RHPN family.</text>
</comment>
<dbReference type="SUPFAM" id="SSF46585">
    <property type="entry name" value="HR1 repeat"/>
    <property type="match status" value="1"/>
</dbReference>
<evidence type="ECO:0000256" key="3">
    <source>
        <dbReference type="SAM" id="MobiDB-lite"/>
    </source>
</evidence>
<evidence type="ECO:0000259" key="6">
    <source>
        <dbReference type="PROSITE" id="PS51860"/>
    </source>
</evidence>
<dbReference type="InterPro" id="IPR047138">
    <property type="entry name" value="RHPN1_2"/>
</dbReference>
<dbReference type="SMART" id="SM00742">
    <property type="entry name" value="Hr1"/>
    <property type="match status" value="1"/>
</dbReference>
<evidence type="ECO:0000313" key="7">
    <source>
        <dbReference type="Ensembl" id="ENSPMEP00000002489.1"/>
    </source>
</evidence>
<evidence type="ECO:0000259" key="4">
    <source>
        <dbReference type="PROSITE" id="PS50106"/>
    </source>
</evidence>
<sequence>MTDTLLPNGIEDSGGDGKHFRKGCNPLSQTGRSKLQKQRASLNQQIIKQMRMRAGAENLLKATNNNKVKEMVVLELSYVNSNLQLLMGQLEGLNSSVDVYQSAEETTNIPLIALGLKETKEVDFSAPFKDFILEHYNEDGRTFEEEIADLMDLRQACRTPSRNETGVELLAKYYSHLPLIENRFFSPTRQTGIFFTWYDSFTGVPVCQQNLSLEKASMVFNMAALYSQIGTRSDRQTIVGLQEAISSFQRAAGMLSNLKATFTHIPSYDMSPAMVSMLIQLMIAQAQECLFEKIALPGVQNQFTSLIKMAQEAAKVSEIYDQVHQLMVQTPIKDNVPLFWSTMSQVKTNHYRAMAHHFLASALLDHELGPNDDEDQQEKTLSQVYDQLPEGCSPLGILKNKDERERIGKAHIRRAISGHEEALRNYSLCQHLEKLEALQEILKASHLRSLDKYSDYDNEEEFVDYIEAPDIISKTDHKAEMELPAATKVKVTDFFQRLGPLSVFSAKQKWTAPRKIQVCADDRDLGFTLKGEAPVQVVSLDPLSRAATDGLKEGDYIVAVGDKDTKWMGVSDMMRLLKDVDEEGIEIQVVSVIDNSPPMPTKSATFSGNLPKTYSMICLAHNDEDKSSKTRKVIKKSSFLSWGLKNKMKSASTLSLPTDDHSGALSWNKPIPTFPNSSAYNNDNFLH</sequence>
<dbReference type="GO" id="GO:0007165">
    <property type="term" value="P:signal transduction"/>
    <property type="evidence" value="ECO:0007669"/>
    <property type="project" value="InterPro"/>
</dbReference>
<feature type="domain" description="BRO1" evidence="5">
    <location>
        <begin position="110"/>
        <end position="501"/>
    </location>
</feature>
<dbReference type="GeneID" id="106915838"/>
<dbReference type="Gene3D" id="1.10.287.160">
    <property type="entry name" value="HR1 repeat"/>
    <property type="match status" value="1"/>
</dbReference>